<dbReference type="Proteomes" id="UP000004407">
    <property type="component" value="Unassembled WGS sequence"/>
</dbReference>
<dbReference type="GO" id="GO:0005840">
    <property type="term" value="C:ribosome"/>
    <property type="evidence" value="ECO:0007669"/>
    <property type="project" value="UniProtKB-KW"/>
</dbReference>
<dbReference type="EMBL" id="AFZZ01000261">
    <property type="protein sequence ID" value="EHJ35067.1"/>
    <property type="molecule type" value="Genomic_DNA"/>
</dbReference>
<dbReference type="PATRIC" id="fig|1002367.3.peg.2451"/>
<dbReference type="PANTHER" id="PTHR38471">
    <property type="entry name" value="FOUR HELIX BUNDLE PROTEIN"/>
    <property type="match status" value="1"/>
</dbReference>
<name>G6B295_9BACT</name>
<reference evidence="1 2" key="1">
    <citation type="submission" date="2011-08" db="EMBL/GenBank/DDBJ databases">
        <authorList>
            <person name="Weinstock G."/>
            <person name="Sodergren E."/>
            <person name="Clifton S."/>
            <person name="Fulton L."/>
            <person name="Fulton B."/>
            <person name="Courtney L."/>
            <person name="Fronick C."/>
            <person name="Harrison M."/>
            <person name="Strong C."/>
            <person name="Farmer C."/>
            <person name="Delahaunty K."/>
            <person name="Markovic C."/>
            <person name="Hall O."/>
            <person name="Minx P."/>
            <person name="Tomlinson C."/>
            <person name="Mitreva M."/>
            <person name="Hou S."/>
            <person name="Chen J."/>
            <person name="Wollam A."/>
            <person name="Pepin K.H."/>
            <person name="Johnson M."/>
            <person name="Bhonagiri V."/>
            <person name="Zhang X."/>
            <person name="Suruliraj S."/>
            <person name="Warren W."/>
            <person name="Chinwalla A."/>
            <person name="Mardis E.R."/>
            <person name="Wilson R.K."/>
        </authorList>
    </citation>
    <scope>NUCLEOTIDE SEQUENCE [LARGE SCALE GENOMIC DNA]</scope>
    <source>
        <strain evidence="1 2">DSM 18206</strain>
    </source>
</reference>
<dbReference type="Pfam" id="PF05635">
    <property type="entry name" value="23S_rRNA_IVP"/>
    <property type="match status" value="1"/>
</dbReference>
<keyword evidence="1" id="KW-0689">Ribosomal protein</keyword>
<dbReference type="HOGENOM" id="CLU_129874_0_4_10"/>
<dbReference type="NCBIfam" id="TIGR02436">
    <property type="entry name" value="four helix bundle protein"/>
    <property type="match status" value="1"/>
</dbReference>
<evidence type="ECO:0000313" key="1">
    <source>
        <dbReference type="EMBL" id="EHJ35067.1"/>
    </source>
</evidence>
<dbReference type="CDD" id="cd16377">
    <property type="entry name" value="23S_rRNA_IVP_like"/>
    <property type="match status" value="1"/>
</dbReference>
<dbReference type="SUPFAM" id="SSF158446">
    <property type="entry name" value="IVS-encoded protein-like"/>
    <property type="match status" value="1"/>
</dbReference>
<sequence length="126" mass="14472">MGQTFQNILAWQKAYDFVLDVYKYTKSFPESEKYGLISQFQRAAVSIIANIAEGYKKIGKADKLRFMNISQGSLEECRCYVILSRDLGYIDNDVYNILYSKIEEASKLLNGYCKAMLNSNFSNTLE</sequence>
<comment type="caution">
    <text evidence="1">The sequence shown here is derived from an EMBL/GenBank/DDBJ whole genome shotgun (WGS) entry which is preliminary data.</text>
</comment>
<dbReference type="Gene3D" id="1.20.1440.60">
    <property type="entry name" value="23S rRNA-intervening sequence"/>
    <property type="match status" value="1"/>
</dbReference>
<dbReference type="InterPro" id="IPR012657">
    <property type="entry name" value="23S_rRNA-intervening_sequence"/>
</dbReference>
<gene>
    <name evidence="1" type="ORF">HMPREF0673_03028</name>
</gene>
<accession>G6B295</accession>
<dbReference type="GeneID" id="78338374"/>
<dbReference type="InterPro" id="IPR036583">
    <property type="entry name" value="23S_rRNA_IVS_sf"/>
</dbReference>
<proteinExistence type="predicted"/>
<dbReference type="PANTHER" id="PTHR38471:SF2">
    <property type="entry name" value="FOUR HELIX BUNDLE PROTEIN"/>
    <property type="match status" value="1"/>
</dbReference>
<dbReference type="eggNOG" id="ENOG5032YWC">
    <property type="taxonomic scope" value="Bacteria"/>
</dbReference>
<evidence type="ECO:0000313" key="2">
    <source>
        <dbReference type="Proteomes" id="UP000004407"/>
    </source>
</evidence>
<dbReference type="AlphaFoldDB" id="G6B295"/>
<keyword evidence="1" id="KW-0687">Ribonucleoprotein</keyword>
<dbReference type="RefSeq" id="WP_007903420.1">
    <property type="nucleotide sequence ID" value="NZ_JH379476.1"/>
</dbReference>
<organism evidence="1 2">
    <name type="scientific">Leyella stercorea DSM 18206</name>
    <dbReference type="NCBI Taxonomy" id="1002367"/>
    <lineage>
        <taxon>Bacteria</taxon>
        <taxon>Pseudomonadati</taxon>
        <taxon>Bacteroidota</taxon>
        <taxon>Bacteroidia</taxon>
        <taxon>Bacteroidales</taxon>
        <taxon>Prevotellaceae</taxon>
        <taxon>Leyella</taxon>
    </lineage>
</organism>
<protein>
    <submittedName>
        <fullName evidence="1">S23 ribosomal protein</fullName>
    </submittedName>
</protein>